<proteinExistence type="predicted"/>
<feature type="compositionally biased region" description="Low complexity" evidence="2">
    <location>
        <begin position="258"/>
        <end position="282"/>
    </location>
</feature>
<evidence type="ECO:0000313" key="4">
    <source>
        <dbReference type="EMBL" id="EDO14584.1"/>
    </source>
</evidence>
<name>A7TT28_VANPO</name>
<dbReference type="GO" id="GO:0008270">
    <property type="term" value="F:zinc ion binding"/>
    <property type="evidence" value="ECO:0007669"/>
    <property type="project" value="UniProtKB-KW"/>
</dbReference>
<dbReference type="InParanoid" id="A7TT28"/>
<keyword evidence="5" id="KW-1185">Reference proteome</keyword>
<feature type="compositionally biased region" description="Low complexity" evidence="2">
    <location>
        <begin position="152"/>
        <end position="170"/>
    </location>
</feature>
<dbReference type="PROSITE" id="PS50157">
    <property type="entry name" value="ZINC_FINGER_C2H2_2"/>
    <property type="match status" value="1"/>
</dbReference>
<dbReference type="KEGG" id="vpo:Kpol_337p6"/>
<organism evidence="5">
    <name type="scientific">Vanderwaltozyma polyspora (strain ATCC 22028 / DSM 70294 / BCRC 21397 / CBS 2163 / NBRC 10782 / NRRL Y-8283 / UCD 57-17)</name>
    <name type="common">Kluyveromyces polysporus</name>
    <dbReference type="NCBI Taxonomy" id="436907"/>
    <lineage>
        <taxon>Eukaryota</taxon>
        <taxon>Fungi</taxon>
        <taxon>Dikarya</taxon>
        <taxon>Ascomycota</taxon>
        <taxon>Saccharomycotina</taxon>
        <taxon>Saccharomycetes</taxon>
        <taxon>Saccharomycetales</taxon>
        <taxon>Saccharomycetaceae</taxon>
        <taxon>Vanderwaltozyma</taxon>
    </lineage>
</organism>
<evidence type="ECO:0000313" key="5">
    <source>
        <dbReference type="Proteomes" id="UP000000267"/>
    </source>
</evidence>
<dbReference type="SMART" id="SM00355">
    <property type="entry name" value="ZnF_C2H2"/>
    <property type="match status" value="2"/>
</dbReference>
<dbReference type="FunCoup" id="A7TT28">
    <property type="interactions" value="50"/>
</dbReference>
<reference evidence="4 5" key="1">
    <citation type="journal article" date="2007" name="Proc. Natl. Acad. Sci. U.S.A.">
        <title>Independent sorting-out of thousands of duplicated gene pairs in two yeast species descended from a whole-genome duplication.</title>
        <authorList>
            <person name="Scannell D.R."/>
            <person name="Frank A.C."/>
            <person name="Conant G.C."/>
            <person name="Byrne K.P."/>
            <person name="Woolfit M."/>
            <person name="Wolfe K.H."/>
        </authorList>
    </citation>
    <scope>NUCLEOTIDE SEQUENCE [LARGE SCALE GENOMIC DNA]</scope>
    <source>
        <strain evidence="5">ATCC 22028 / DSM 70294 / BCRC 21397 / CBS 2163 / NBRC 10782 / NRRL Y-8283 / UCD 57-17</strain>
    </source>
</reference>
<dbReference type="OrthoDB" id="10018191at2759"/>
<dbReference type="AlphaFoldDB" id="A7TT28"/>
<gene>
    <name evidence="4" type="ORF">Kpol_337p6</name>
</gene>
<feature type="region of interest" description="Disordered" evidence="2">
    <location>
        <begin position="123"/>
        <end position="170"/>
    </location>
</feature>
<dbReference type="InterPro" id="IPR036236">
    <property type="entry name" value="Znf_C2H2_sf"/>
</dbReference>
<feature type="domain" description="C2H2-type" evidence="3">
    <location>
        <begin position="229"/>
        <end position="256"/>
    </location>
</feature>
<dbReference type="Proteomes" id="UP000000267">
    <property type="component" value="Unassembled WGS sequence"/>
</dbReference>
<dbReference type="InterPro" id="IPR013087">
    <property type="entry name" value="Znf_C2H2_type"/>
</dbReference>
<dbReference type="eggNOG" id="KOG1721">
    <property type="taxonomic scope" value="Eukaryota"/>
</dbReference>
<sequence>MLMVSSNQHHTLPMGPQFYELNQQDPKLLIPQPKPLLSSASVSLPGANLLNSTTSSSPKATPVVPITPIRTPNNSFNKITLPPISSFDNLVRAAEYNSGIQNVNGNNSNGFIASSIVQRSKSLPTLPGPIQPPLLLQHSPPESSHEDDDESTFSSSRVNSISSSSSNSTSSLNLAMSASSSINGVSTIAATNKKVKKQRKKKECPICHNFYANLSTHNSTHLTPENRPHKCPICNHGFARNNDLIRHKKRHWRDEFQSSAEESSSLSSSSSSSSSSSTESGSLDLTDKKYNQLKSLHNIKGTFKCPYNSTLIKLDMDIYPHKKGTPLKFESSNCHATGVFSRCDTYKNHLKALHFEYPPGTKKANRSIVPGKCKHCGKNFPNVDVWLKTHIERDCGYSYH</sequence>
<dbReference type="PROSITE" id="PS00028">
    <property type="entry name" value="ZINC_FINGER_C2H2_1"/>
    <property type="match status" value="1"/>
</dbReference>
<dbReference type="OMA" id="KTHIERD"/>
<dbReference type="PhylomeDB" id="A7TT28"/>
<dbReference type="STRING" id="436907.A7TT28"/>
<evidence type="ECO:0000256" key="1">
    <source>
        <dbReference type="PROSITE-ProRule" id="PRU00042"/>
    </source>
</evidence>
<evidence type="ECO:0000256" key="2">
    <source>
        <dbReference type="SAM" id="MobiDB-lite"/>
    </source>
</evidence>
<accession>A7TT28</accession>
<dbReference type="RefSeq" id="XP_001642442.1">
    <property type="nucleotide sequence ID" value="XM_001642392.1"/>
</dbReference>
<dbReference type="EMBL" id="DS480538">
    <property type="protein sequence ID" value="EDO14584.1"/>
    <property type="molecule type" value="Genomic_DNA"/>
</dbReference>
<feature type="region of interest" description="Disordered" evidence="2">
    <location>
        <begin position="255"/>
        <end position="284"/>
    </location>
</feature>
<evidence type="ECO:0000259" key="3">
    <source>
        <dbReference type="PROSITE" id="PS50157"/>
    </source>
</evidence>
<keyword evidence="1" id="KW-0479">Metal-binding</keyword>
<dbReference type="HOGENOM" id="CLU_035625_0_1_1"/>
<keyword evidence="1" id="KW-0862">Zinc</keyword>
<keyword evidence="1" id="KW-0863">Zinc-finger</keyword>
<dbReference type="SUPFAM" id="SSF57667">
    <property type="entry name" value="beta-beta-alpha zinc fingers"/>
    <property type="match status" value="1"/>
</dbReference>
<dbReference type="GeneID" id="5542596"/>
<protein>
    <recommendedName>
        <fullName evidence="3">C2H2-type domain-containing protein</fullName>
    </recommendedName>
</protein>
<dbReference type="Gene3D" id="3.30.160.60">
    <property type="entry name" value="Classic Zinc Finger"/>
    <property type="match status" value="1"/>
</dbReference>